<comment type="caution">
    <text evidence="1">The sequence shown here is derived from an EMBL/GenBank/DDBJ whole genome shotgun (WGS) entry which is preliminary data.</text>
</comment>
<name>A0AAV6W400_9LAMI</name>
<reference evidence="1" key="1">
    <citation type="submission" date="2019-10" db="EMBL/GenBank/DDBJ databases">
        <authorList>
            <person name="Zhang R."/>
            <person name="Pan Y."/>
            <person name="Wang J."/>
            <person name="Ma R."/>
            <person name="Yu S."/>
        </authorList>
    </citation>
    <scope>NUCLEOTIDE SEQUENCE</scope>
    <source>
        <strain evidence="1">LA-IB0</strain>
        <tissue evidence="1">Leaf</tissue>
    </source>
</reference>
<gene>
    <name evidence="1" type="ORF">BUALT_Bualt18G0014000</name>
</gene>
<proteinExistence type="predicted"/>
<evidence type="ECO:0000313" key="1">
    <source>
        <dbReference type="EMBL" id="KAG8364599.1"/>
    </source>
</evidence>
<dbReference type="Proteomes" id="UP000826271">
    <property type="component" value="Unassembled WGS sequence"/>
</dbReference>
<dbReference type="AlphaFoldDB" id="A0AAV6W400"/>
<protein>
    <submittedName>
        <fullName evidence="1">Uncharacterized protein</fullName>
    </submittedName>
</protein>
<evidence type="ECO:0000313" key="2">
    <source>
        <dbReference type="Proteomes" id="UP000826271"/>
    </source>
</evidence>
<keyword evidence="2" id="KW-1185">Reference proteome</keyword>
<accession>A0AAV6W400</accession>
<dbReference type="EMBL" id="WHWC01000018">
    <property type="protein sequence ID" value="KAG8364599.1"/>
    <property type="molecule type" value="Genomic_DNA"/>
</dbReference>
<organism evidence="1 2">
    <name type="scientific">Buddleja alternifolia</name>
    <dbReference type="NCBI Taxonomy" id="168488"/>
    <lineage>
        <taxon>Eukaryota</taxon>
        <taxon>Viridiplantae</taxon>
        <taxon>Streptophyta</taxon>
        <taxon>Embryophyta</taxon>
        <taxon>Tracheophyta</taxon>
        <taxon>Spermatophyta</taxon>
        <taxon>Magnoliopsida</taxon>
        <taxon>eudicotyledons</taxon>
        <taxon>Gunneridae</taxon>
        <taxon>Pentapetalae</taxon>
        <taxon>asterids</taxon>
        <taxon>lamiids</taxon>
        <taxon>Lamiales</taxon>
        <taxon>Scrophulariaceae</taxon>
        <taxon>Buddlejeae</taxon>
        <taxon>Buddleja</taxon>
    </lineage>
</organism>
<sequence length="257" mass="29456">MPSLDPYQKLIRFFDINAFKALTQSITGTSASSMPISGQQFSCGHDNISPPLPSRFTNVVSSPYLYKGRFTGSIALNRLSNTIPSYSSQTLGSQSDHEETHSFMVVMTKLKALKPIFKQMRKNKGNLTLNVVKARNFLEIVQQLLVDYPEHATLQLLEKFCRCIFSRAVQEERSYLAQRAKMEWLKDGYQCSAFFFKHIASRRAQSHIFFLENVNGDDISNQAQIQAELIRFYTSLLGVSSRRPNHAMPEFHRFIRK</sequence>